<feature type="transmembrane region" description="Helical" evidence="3">
    <location>
        <begin position="140"/>
        <end position="160"/>
    </location>
</feature>
<proteinExistence type="predicted"/>
<protein>
    <recommendedName>
        <fullName evidence="5">Glycoside hydrolase family 5 domain-containing protein</fullName>
    </recommendedName>
</protein>
<accession>A0ABN2QF55</accession>
<reference evidence="6 7" key="1">
    <citation type="journal article" date="2019" name="Int. J. Syst. Evol. Microbiol.">
        <title>The Global Catalogue of Microorganisms (GCM) 10K type strain sequencing project: providing services to taxonomists for standard genome sequencing and annotation.</title>
        <authorList>
            <consortium name="The Broad Institute Genomics Platform"/>
            <consortium name="The Broad Institute Genome Sequencing Center for Infectious Disease"/>
            <person name="Wu L."/>
            <person name="Ma J."/>
        </authorList>
    </citation>
    <scope>NUCLEOTIDE SEQUENCE [LARGE SCALE GENOMIC DNA]</scope>
    <source>
        <strain evidence="6 7">JCM 14901</strain>
    </source>
</reference>
<dbReference type="PANTHER" id="PTHR31308">
    <property type="match status" value="1"/>
</dbReference>
<feature type="transmembrane region" description="Helical" evidence="3">
    <location>
        <begin position="211"/>
        <end position="232"/>
    </location>
</feature>
<evidence type="ECO:0000313" key="7">
    <source>
        <dbReference type="Proteomes" id="UP001499933"/>
    </source>
</evidence>
<keyword evidence="4" id="KW-0732">Signal</keyword>
<dbReference type="EMBL" id="BAAAOG010000001">
    <property type="protein sequence ID" value="GAA1951123.1"/>
    <property type="molecule type" value="Genomic_DNA"/>
</dbReference>
<dbReference type="Proteomes" id="UP001499933">
    <property type="component" value="Unassembled WGS sequence"/>
</dbReference>
<dbReference type="InterPro" id="IPR001547">
    <property type="entry name" value="Glyco_hydro_5"/>
</dbReference>
<keyword evidence="3" id="KW-0472">Membrane</keyword>
<evidence type="ECO:0000256" key="4">
    <source>
        <dbReference type="SAM" id="SignalP"/>
    </source>
</evidence>
<evidence type="ECO:0000259" key="5">
    <source>
        <dbReference type="Pfam" id="PF00150"/>
    </source>
</evidence>
<feature type="transmembrane region" description="Helical" evidence="3">
    <location>
        <begin position="74"/>
        <end position="96"/>
    </location>
</feature>
<gene>
    <name evidence="6" type="ORF">GCM10009776_11420</name>
</gene>
<keyword evidence="1" id="KW-0378">Hydrolase</keyword>
<dbReference type="InterPro" id="IPR052066">
    <property type="entry name" value="Glycosphingolipid_Hydrolases"/>
</dbReference>
<dbReference type="SUPFAM" id="SSF51445">
    <property type="entry name" value="(Trans)glycosidases"/>
    <property type="match status" value="1"/>
</dbReference>
<feature type="chain" id="PRO_5045547464" description="Glycoside hydrolase family 5 domain-containing protein" evidence="4">
    <location>
        <begin position="25"/>
        <end position="782"/>
    </location>
</feature>
<keyword evidence="2" id="KW-0326">Glycosidase</keyword>
<comment type="caution">
    <text evidence="6">The sequence shown here is derived from an EMBL/GenBank/DDBJ whole genome shotgun (WGS) entry which is preliminary data.</text>
</comment>
<keyword evidence="3" id="KW-0812">Transmembrane</keyword>
<dbReference type="InterPro" id="IPR017853">
    <property type="entry name" value="GH"/>
</dbReference>
<organism evidence="6 7">
    <name type="scientific">Microbacterium deminutum</name>
    <dbReference type="NCBI Taxonomy" id="344164"/>
    <lineage>
        <taxon>Bacteria</taxon>
        <taxon>Bacillati</taxon>
        <taxon>Actinomycetota</taxon>
        <taxon>Actinomycetes</taxon>
        <taxon>Micrococcales</taxon>
        <taxon>Microbacteriaceae</taxon>
        <taxon>Microbacterium</taxon>
    </lineage>
</organism>
<feature type="transmembrane region" description="Helical" evidence="3">
    <location>
        <begin position="244"/>
        <end position="270"/>
    </location>
</feature>
<feature type="transmembrane region" description="Helical" evidence="3">
    <location>
        <begin position="180"/>
        <end position="199"/>
    </location>
</feature>
<sequence length="782" mass="82064">MKSVRRPAAALITMLMLVTIQAFADPTGVLALVGWSGAIPQPSAGVWPIAAYLVYVPVLLVVLWWATVRAGDRYWTLVPGVVVAVMLAQAAAAFVMSWDLAVAAWAAGYVTAKAVPAALIVAAFTRWFGGRTTRRRVDRGAIWLPAALFAAVAPLVAGLWWTGAAYAPGVPAARLERGPVSVIVTMVLIAGATALCLRWMRARVPGVLGGWLAALVAGGIVGVVQALIAVAVDGGFNGDIWPLMTAYITVADGLSFGACLGWVAGVTAVVSDRVRAGRPARAFHLAAALLAVLAVGASLVLSAVGSASAAPATASSGDEAIPKTFLRADGGVIRDGDGDQVMLRGVNVNQLVDFYRPRADVAATDPLTEGDFAGIAALGFDVVRLNLSWSALEPERGAFDQTYVDRISEAVGWAKAHGLYVVLDMHQDAWWSGATPDGTQCRPGTDPMWGYDGAPEWATITDGAPRCQFQGRDISPAGNRAFQNFYFDTDGIQSALVETWGRLAAVFADEPTVAGYDLLNEPGFGETAPVTTSYLLGRYYDRAIEAIRSAGAPQIVFVEPSILWSGLGFDSGPPQGFTSDRNIVFSPHLYAESLTMDRSLGIPSIVGMDRQFTLAKRVADAYGAPVWSGEIGYWGDRADVIDRLGRYAKAEDANLLGSAYWVWKQACGDPQGGIVDVTDALSPTICASGKPAPTDAAKLGILSRAYPRTAPGELTSLTADGADVALAGTADTPGCGLEVWIPGTSQPEVHVTGITNLETTAVDGGWSVTGCAEGEYTLFTNP</sequence>
<feature type="signal peptide" evidence="4">
    <location>
        <begin position="1"/>
        <end position="24"/>
    </location>
</feature>
<feature type="transmembrane region" description="Helical" evidence="3">
    <location>
        <begin position="47"/>
        <end position="67"/>
    </location>
</feature>
<evidence type="ECO:0000313" key="6">
    <source>
        <dbReference type="EMBL" id="GAA1951123.1"/>
    </source>
</evidence>
<dbReference type="RefSeq" id="WP_344092101.1">
    <property type="nucleotide sequence ID" value="NZ_BAAAOG010000001.1"/>
</dbReference>
<keyword evidence="7" id="KW-1185">Reference proteome</keyword>
<evidence type="ECO:0000256" key="1">
    <source>
        <dbReference type="ARBA" id="ARBA00022801"/>
    </source>
</evidence>
<dbReference type="Gene3D" id="3.20.20.80">
    <property type="entry name" value="Glycosidases"/>
    <property type="match status" value="1"/>
</dbReference>
<keyword evidence="3" id="KW-1133">Transmembrane helix</keyword>
<feature type="transmembrane region" description="Helical" evidence="3">
    <location>
        <begin position="102"/>
        <end position="128"/>
    </location>
</feature>
<evidence type="ECO:0000256" key="2">
    <source>
        <dbReference type="ARBA" id="ARBA00023295"/>
    </source>
</evidence>
<evidence type="ECO:0000256" key="3">
    <source>
        <dbReference type="SAM" id="Phobius"/>
    </source>
</evidence>
<dbReference type="Pfam" id="PF00150">
    <property type="entry name" value="Cellulase"/>
    <property type="match status" value="1"/>
</dbReference>
<dbReference type="PANTHER" id="PTHR31308:SF3">
    <property type="entry name" value="ENDOGLYCOCERAMIDASE"/>
    <property type="match status" value="1"/>
</dbReference>
<name>A0ABN2QF55_9MICO</name>
<feature type="domain" description="Glycoside hydrolase family 5" evidence="5">
    <location>
        <begin position="367"/>
        <end position="665"/>
    </location>
</feature>
<feature type="transmembrane region" description="Helical" evidence="3">
    <location>
        <begin position="282"/>
        <end position="304"/>
    </location>
</feature>